<proteinExistence type="predicted"/>
<evidence type="ECO:0000313" key="5">
    <source>
        <dbReference type="Proteomes" id="UP000054350"/>
    </source>
</evidence>
<feature type="signal peptide" evidence="2">
    <location>
        <begin position="1"/>
        <end position="20"/>
    </location>
</feature>
<dbReference type="InterPro" id="IPR054293">
    <property type="entry name" value="DUF7029"/>
</dbReference>
<dbReference type="STRING" id="578462.A0A0L0TAW8"/>
<organism evidence="4 5">
    <name type="scientific">Allomyces macrogynus (strain ATCC 38327)</name>
    <name type="common">Allomyces javanicus var. macrogynus</name>
    <dbReference type="NCBI Taxonomy" id="578462"/>
    <lineage>
        <taxon>Eukaryota</taxon>
        <taxon>Fungi</taxon>
        <taxon>Fungi incertae sedis</taxon>
        <taxon>Blastocladiomycota</taxon>
        <taxon>Blastocladiomycetes</taxon>
        <taxon>Blastocladiales</taxon>
        <taxon>Blastocladiaceae</taxon>
        <taxon>Allomyces</taxon>
    </lineage>
</organism>
<feature type="compositionally biased region" description="Polar residues" evidence="1">
    <location>
        <begin position="622"/>
        <end position="636"/>
    </location>
</feature>
<reference evidence="4 5" key="1">
    <citation type="submission" date="2009-11" db="EMBL/GenBank/DDBJ databases">
        <title>Annotation of Allomyces macrogynus ATCC 38327.</title>
        <authorList>
            <consortium name="The Broad Institute Genome Sequencing Platform"/>
            <person name="Russ C."/>
            <person name="Cuomo C."/>
            <person name="Burger G."/>
            <person name="Gray M.W."/>
            <person name="Holland P.W.H."/>
            <person name="King N."/>
            <person name="Lang F.B.F."/>
            <person name="Roger A.J."/>
            <person name="Ruiz-Trillo I."/>
            <person name="Young S.K."/>
            <person name="Zeng Q."/>
            <person name="Gargeya S."/>
            <person name="Fitzgerald M."/>
            <person name="Haas B."/>
            <person name="Abouelleil A."/>
            <person name="Alvarado L."/>
            <person name="Arachchi H.M."/>
            <person name="Berlin A."/>
            <person name="Chapman S.B."/>
            <person name="Gearin G."/>
            <person name="Goldberg J."/>
            <person name="Griggs A."/>
            <person name="Gujja S."/>
            <person name="Hansen M."/>
            <person name="Heiman D."/>
            <person name="Howarth C."/>
            <person name="Larimer J."/>
            <person name="Lui A."/>
            <person name="MacDonald P.J.P."/>
            <person name="McCowen C."/>
            <person name="Montmayeur A."/>
            <person name="Murphy C."/>
            <person name="Neiman D."/>
            <person name="Pearson M."/>
            <person name="Priest M."/>
            <person name="Roberts A."/>
            <person name="Saif S."/>
            <person name="Shea T."/>
            <person name="Sisk P."/>
            <person name="Stolte C."/>
            <person name="Sykes S."/>
            <person name="Wortman J."/>
            <person name="Nusbaum C."/>
            <person name="Birren B."/>
        </authorList>
    </citation>
    <scope>NUCLEOTIDE SEQUENCE [LARGE SCALE GENOMIC DNA]</scope>
    <source>
        <strain evidence="4 5">ATCC 38327</strain>
    </source>
</reference>
<dbReference type="OrthoDB" id="73875at2759"/>
<dbReference type="VEuPathDB" id="FungiDB:AMAG_16371"/>
<reference evidence="5" key="2">
    <citation type="submission" date="2009-11" db="EMBL/GenBank/DDBJ databases">
        <title>The Genome Sequence of Allomyces macrogynus strain ATCC 38327.</title>
        <authorList>
            <consortium name="The Broad Institute Genome Sequencing Platform"/>
            <person name="Russ C."/>
            <person name="Cuomo C."/>
            <person name="Shea T."/>
            <person name="Young S.K."/>
            <person name="Zeng Q."/>
            <person name="Koehrsen M."/>
            <person name="Haas B."/>
            <person name="Borodovsky M."/>
            <person name="Guigo R."/>
            <person name="Alvarado L."/>
            <person name="Berlin A."/>
            <person name="Borenstein D."/>
            <person name="Chen Z."/>
            <person name="Engels R."/>
            <person name="Freedman E."/>
            <person name="Gellesch M."/>
            <person name="Goldberg J."/>
            <person name="Griggs A."/>
            <person name="Gujja S."/>
            <person name="Heiman D."/>
            <person name="Hepburn T."/>
            <person name="Howarth C."/>
            <person name="Jen D."/>
            <person name="Larson L."/>
            <person name="Lewis B."/>
            <person name="Mehta T."/>
            <person name="Park D."/>
            <person name="Pearson M."/>
            <person name="Roberts A."/>
            <person name="Saif S."/>
            <person name="Shenoy N."/>
            <person name="Sisk P."/>
            <person name="Stolte C."/>
            <person name="Sykes S."/>
            <person name="Walk T."/>
            <person name="White J."/>
            <person name="Yandava C."/>
            <person name="Burger G."/>
            <person name="Gray M.W."/>
            <person name="Holland P.W.H."/>
            <person name="King N."/>
            <person name="Lang F.B.F."/>
            <person name="Roger A.J."/>
            <person name="Ruiz-Trillo I."/>
            <person name="Lander E."/>
            <person name="Nusbaum C."/>
        </authorList>
    </citation>
    <scope>NUCLEOTIDE SEQUENCE [LARGE SCALE GENOMIC DNA]</scope>
    <source>
        <strain evidence="5">ATCC 38327</strain>
    </source>
</reference>
<feature type="compositionally biased region" description="Low complexity" evidence="1">
    <location>
        <begin position="637"/>
        <end position="769"/>
    </location>
</feature>
<evidence type="ECO:0000256" key="1">
    <source>
        <dbReference type="SAM" id="MobiDB-lite"/>
    </source>
</evidence>
<feature type="region of interest" description="Disordered" evidence="1">
    <location>
        <begin position="1027"/>
        <end position="1106"/>
    </location>
</feature>
<dbReference type="Proteomes" id="UP000054350">
    <property type="component" value="Unassembled WGS sequence"/>
</dbReference>
<feature type="chain" id="PRO_5005548688" description="DUF7029 domain-containing protein" evidence="2">
    <location>
        <begin position="21"/>
        <end position="1106"/>
    </location>
</feature>
<protein>
    <recommendedName>
        <fullName evidence="3">DUF7029 domain-containing protein</fullName>
    </recommendedName>
</protein>
<evidence type="ECO:0000256" key="2">
    <source>
        <dbReference type="SAM" id="SignalP"/>
    </source>
</evidence>
<keyword evidence="5" id="KW-1185">Reference proteome</keyword>
<accession>A0A0L0TAW8</accession>
<gene>
    <name evidence="4" type="ORF">AMAG_16371</name>
</gene>
<feature type="region of interest" description="Disordered" evidence="1">
    <location>
        <begin position="520"/>
        <end position="771"/>
    </location>
</feature>
<name>A0A0L0TAW8_ALLM3</name>
<dbReference type="Pfam" id="PF22974">
    <property type="entry name" value="DUF7029"/>
    <property type="match status" value="1"/>
</dbReference>
<feature type="compositionally biased region" description="Low complexity" evidence="1">
    <location>
        <begin position="1045"/>
        <end position="1091"/>
    </location>
</feature>
<sequence>MTKVLAVLTALAFLALSAEANRLVERTIADAQVVPLAIPDDEYEVKPSHPGDNSFVLRSGLNGEFMGVGGGFSVKTRSLASVAVPRDDYAPLTSIKASYMTQLTAQESVTKKAGVIIASAQYSTSRPTINLANFLAIQDIKCSADGMTIAFKTDASAKLALAQWNLTAQGKLAFLVNHEWKCNGEDAIAIREAQSIVQGEASGTLKITTATLKSEDVISDFDMTLEHFDAAEDAVVKSKNDVSTECFNNWNKEGQKKVSVDVNYNAATGKAVKDLTLLKITDLANLQCTNCFLHGEAAIRARVTGTSLLIKSYSLEVSTDFAANMDLTLNLFKKSKSDLVKVGLFVKPLGSVTIPGLVEFEPSLRLDAGIEYSCAEDVVATTGVGFQFPLKWSLTSNGLFDMPKLSVQGGPKVTRHPFQLSKDIEIKAYAHFIPSFVFDFKFCKADMHMALELDNEYGIEISRGKYAGCPNSLNVFMYTEHDLAFLIESKLMKKRFDLWVSGRLEIGCPVETCRKCLPGSTTSATASATTTKATTSGTATGTATGTASGSATATATGSGSATATATGSQTGSATATATGSGSATATATASGSATATATSSGSATATATGSGSATATATPTSKVETGTTSATVSPTDSASSASQIPTSTSTSAASTSTSTSAAASTSTASGTATAPDQTKTTGTGSATATASSTATGSASSTATGSASSTGTGSATATTGTGSATATTGSGSATATTTGTGSASATTTGTGSATTTGTATATTTQGSGTTVIPCPPCPGGTKTVIIVQPTATVTTTVYPCPVCPGGTKTVIIVPPTQTVTQTVTPQPTMTTVPCNVCPGGIKTVIIIPPVGTQTDVCTIVPTHTVVPCEDNKTCPNGSTTQVIVPPTTAPTSTAPVTTGPVPIMTTVPCVPCPGGIKTVIIVPPTGTQTVTVTVPVTHTTVGTETVIVVQPTPQPPVQTVTVPSVPTATQPPQTVTVPPAQTTSTVLVPEIPASSVPTCPGAPGCPAVTSIVEIPADYGTLEVPELPTATTPVDDSYGELETPVETKTTAKPTTTTTTTSTTTVKASTSTSAATTTSTTTSTTAAPTATTAPGKKLDDNEPAADSFY</sequence>
<dbReference type="AlphaFoldDB" id="A0A0L0TAW8"/>
<evidence type="ECO:0000259" key="3">
    <source>
        <dbReference type="Pfam" id="PF22974"/>
    </source>
</evidence>
<evidence type="ECO:0000313" key="4">
    <source>
        <dbReference type="EMBL" id="KNE71948.1"/>
    </source>
</evidence>
<keyword evidence="2" id="KW-0732">Signal</keyword>
<feature type="domain" description="DUF7029" evidence="3">
    <location>
        <begin position="123"/>
        <end position="222"/>
    </location>
</feature>
<dbReference type="EMBL" id="GG745375">
    <property type="protein sequence ID" value="KNE71948.1"/>
    <property type="molecule type" value="Genomic_DNA"/>
</dbReference>
<feature type="compositionally biased region" description="Low complexity" evidence="1">
    <location>
        <begin position="520"/>
        <end position="621"/>
    </location>
</feature>